<gene>
    <name evidence="2" type="primary">P0644G05.22</name>
</gene>
<protein>
    <submittedName>
        <fullName evidence="2">Uncharacterized protein</fullName>
    </submittedName>
</protein>
<accession>Q6K6F4</accession>
<organism evidence="2 3">
    <name type="scientific">Oryza sativa subsp. japonica</name>
    <name type="common">Rice</name>
    <dbReference type="NCBI Taxonomy" id="39947"/>
    <lineage>
        <taxon>Eukaryota</taxon>
        <taxon>Viridiplantae</taxon>
        <taxon>Streptophyta</taxon>
        <taxon>Embryophyta</taxon>
        <taxon>Tracheophyta</taxon>
        <taxon>Spermatophyta</taxon>
        <taxon>Magnoliopsida</taxon>
        <taxon>Liliopsida</taxon>
        <taxon>Poales</taxon>
        <taxon>Poaceae</taxon>
        <taxon>BOP clade</taxon>
        <taxon>Oryzoideae</taxon>
        <taxon>Oryzeae</taxon>
        <taxon>Oryzinae</taxon>
        <taxon>Oryza</taxon>
        <taxon>Oryza sativa</taxon>
    </lineage>
</organism>
<reference evidence="3" key="2">
    <citation type="journal article" date="2008" name="Nucleic Acids Res.">
        <title>The rice annotation project database (RAP-DB): 2008 update.</title>
        <authorList>
            <consortium name="The rice annotation project (RAP)"/>
        </authorList>
    </citation>
    <scope>GENOME REANNOTATION</scope>
    <source>
        <strain evidence="3">cv. Nipponbare</strain>
    </source>
</reference>
<dbReference type="AlphaFoldDB" id="Q6K6F4"/>
<feature type="compositionally biased region" description="Gly residues" evidence="1">
    <location>
        <begin position="7"/>
        <end position="25"/>
    </location>
</feature>
<dbReference type="EMBL" id="AP005068">
    <property type="protein sequence ID" value="BAD19639.1"/>
    <property type="molecule type" value="Genomic_DNA"/>
</dbReference>
<name>Q6K6F4_ORYSJ</name>
<feature type="region of interest" description="Disordered" evidence="1">
    <location>
        <begin position="110"/>
        <end position="144"/>
    </location>
</feature>
<proteinExistence type="predicted"/>
<feature type="region of interest" description="Disordered" evidence="1">
    <location>
        <begin position="37"/>
        <end position="86"/>
    </location>
</feature>
<feature type="region of interest" description="Disordered" evidence="1">
    <location>
        <begin position="1"/>
        <end position="25"/>
    </location>
</feature>
<dbReference type="Proteomes" id="UP000000763">
    <property type="component" value="Chromosome 2"/>
</dbReference>
<reference evidence="3" key="1">
    <citation type="journal article" date="2005" name="Nature">
        <title>The map-based sequence of the rice genome.</title>
        <authorList>
            <consortium name="International rice genome sequencing project (IRGSP)"/>
            <person name="Matsumoto T."/>
            <person name="Wu J."/>
            <person name="Kanamori H."/>
            <person name="Katayose Y."/>
            <person name="Fujisawa M."/>
            <person name="Namiki N."/>
            <person name="Mizuno H."/>
            <person name="Yamamoto K."/>
            <person name="Antonio B.A."/>
            <person name="Baba T."/>
            <person name="Sakata K."/>
            <person name="Nagamura Y."/>
            <person name="Aoki H."/>
            <person name="Arikawa K."/>
            <person name="Arita K."/>
            <person name="Bito T."/>
            <person name="Chiden Y."/>
            <person name="Fujitsuka N."/>
            <person name="Fukunaka R."/>
            <person name="Hamada M."/>
            <person name="Harada C."/>
            <person name="Hayashi A."/>
            <person name="Hijishita S."/>
            <person name="Honda M."/>
            <person name="Hosokawa S."/>
            <person name="Ichikawa Y."/>
            <person name="Idonuma A."/>
            <person name="Iijima M."/>
            <person name="Ikeda M."/>
            <person name="Ikeno M."/>
            <person name="Ito K."/>
            <person name="Ito S."/>
            <person name="Ito T."/>
            <person name="Ito Y."/>
            <person name="Ito Y."/>
            <person name="Iwabuchi A."/>
            <person name="Kamiya K."/>
            <person name="Karasawa W."/>
            <person name="Kurita K."/>
            <person name="Katagiri S."/>
            <person name="Kikuta A."/>
            <person name="Kobayashi H."/>
            <person name="Kobayashi N."/>
            <person name="Machita K."/>
            <person name="Maehara T."/>
            <person name="Masukawa M."/>
            <person name="Mizubayashi T."/>
            <person name="Mukai Y."/>
            <person name="Nagasaki H."/>
            <person name="Nagata Y."/>
            <person name="Naito S."/>
            <person name="Nakashima M."/>
            <person name="Nakama Y."/>
            <person name="Nakamichi Y."/>
            <person name="Nakamura M."/>
            <person name="Meguro A."/>
            <person name="Negishi M."/>
            <person name="Ohta I."/>
            <person name="Ohta T."/>
            <person name="Okamoto M."/>
            <person name="Ono N."/>
            <person name="Saji S."/>
            <person name="Sakaguchi M."/>
            <person name="Sakai K."/>
            <person name="Shibata M."/>
            <person name="Shimokawa T."/>
            <person name="Song J."/>
            <person name="Takazaki Y."/>
            <person name="Terasawa K."/>
            <person name="Tsugane M."/>
            <person name="Tsuji K."/>
            <person name="Ueda S."/>
            <person name="Waki K."/>
            <person name="Yamagata H."/>
            <person name="Yamamoto M."/>
            <person name="Yamamoto S."/>
            <person name="Yamane H."/>
            <person name="Yoshiki S."/>
            <person name="Yoshihara R."/>
            <person name="Yukawa K."/>
            <person name="Zhong H."/>
            <person name="Yano M."/>
            <person name="Yuan Q."/>
            <person name="Ouyang S."/>
            <person name="Liu J."/>
            <person name="Jones K.M."/>
            <person name="Gansberger K."/>
            <person name="Moffat K."/>
            <person name="Hill J."/>
            <person name="Bera J."/>
            <person name="Fadrosh D."/>
            <person name="Jin S."/>
            <person name="Johri S."/>
            <person name="Kim M."/>
            <person name="Overton L."/>
            <person name="Reardon M."/>
            <person name="Tsitrin T."/>
            <person name="Vuong H."/>
            <person name="Weaver B."/>
            <person name="Ciecko A."/>
            <person name="Tallon L."/>
            <person name="Jackson J."/>
            <person name="Pai G."/>
            <person name="Aken S.V."/>
            <person name="Utterback T."/>
            <person name="Reidmuller S."/>
            <person name="Feldblyum T."/>
            <person name="Hsiao J."/>
            <person name="Zismann V."/>
            <person name="Iobst S."/>
            <person name="de Vazeille A.R."/>
            <person name="Buell C.R."/>
            <person name="Ying K."/>
            <person name="Li Y."/>
            <person name="Lu T."/>
            <person name="Huang Y."/>
            <person name="Zhao Q."/>
            <person name="Feng Q."/>
            <person name="Zhang L."/>
            <person name="Zhu J."/>
            <person name="Weng Q."/>
            <person name="Mu J."/>
            <person name="Lu Y."/>
            <person name="Fan D."/>
            <person name="Liu Y."/>
            <person name="Guan J."/>
            <person name="Zhang Y."/>
            <person name="Yu S."/>
            <person name="Liu X."/>
            <person name="Zhang Y."/>
            <person name="Hong G."/>
            <person name="Han B."/>
            <person name="Choisne N."/>
            <person name="Demange N."/>
            <person name="Orjeda G."/>
            <person name="Samain S."/>
            <person name="Cattolico L."/>
            <person name="Pelletier E."/>
            <person name="Couloux A."/>
            <person name="Segurens B."/>
            <person name="Wincker P."/>
            <person name="D'Hont A."/>
            <person name="Scarpelli C."/>
            <person name="Weissenbach J."/>
            <person name="Salanoubat M."/>
            <person name="Quetier F."/>
            <person name="Yu Y."/>
            <person name="Kim H.R."/>
            <person name="Rambo T."/>
            <person name="Currie J."/>
            <person name="Collura K."/>
            <person name="Luo M."/>
            <person name="Yang T."/>
            <person name="Ammiraju J.S.S."/>
            <person name="Engler F."/>
            <person name="Soderlund C."/>
            <person name="Wing R.A."/>
            <person name="Palmer L.E."/>
            <person name="de la Bastide M."/>
            <person name="Spiegel L."/>
            <person name="Nascimento L."/>
            <person name="Zutavern T."/>
            <person name="O'Shaughnessy A."/>
            <person name="Dike S."/>
            <person name="Dedhia N."/>
            <person name="Preston R."/>
            <person name="Balija V."/>
            <person name="McCombie W.R."/>
            <person name="Chow T."/>
            <person name="Chen H."/>
            <person name="Chung M."/>
            <person name="Chen C."/>
            <person name="Shaw J."/>
            <person name="Wu H."/>
            <person name="Hsiao K."/>
            <person name="Chao Y."/>
            <person name="Chu M."/>
            <person name="Cheng C."/>
            <person name="Hour A."/>
            <person name="Lee P."/>
            <person name="Lin S."/>
            <person name="Lin Y."/>
            <person name="Liou J."/>
            <person name="Liu S."/>
            <person name="Hsing Y."/>
            <person name="Raghuvanshi S."/>
            <person name="Mohanty A."/>
            <person name="Bharti A.K."/>
            <person name="Gaur A."/>
            <person name="Gupta V."/>
            <person name="Kumar D."/>
            <person name="Ravi V."/>
            <person name="Vij S."/>
            <person name="Kapur A."/>
            <person name="Khurana P."/>
            <person name="Khurana P."/>
            <person name="Khurana J.P."/>
            <person name="Tyagi A.K."/>
            <person name="Gaikwad K."/>
            <person name="Singh A."/>
            <person name="Dalal V."/>
            <person name="Srivastava S."/>
            <person name="Dixit A."/>
            <person name="Pal A.K."/>
            <person name="Ghazi I.A."/>
            <person name="Yadav M."/>
            <person name="Pandit A."/>
            <person name="Bhargava A."/>
            <person name="Sureshbabu K."/>
            <person name="Batra K."/>
            <person name="Sharma T.R."/>
            <person name="Mohapatra T."/>
            <person name="Singh N.K."/>
            <person name="Messing J."/>
            <person name="Nelson A.B."/>
            <person name="Fuks G."/>
            <person name="Kavchok S."/>
            <person name="Keizer G."/>
            <person name="Linton E."/>
            <person name="Llaca V."/>
            <person name="Song R."/>
            <person name="Tanyolac B."/>
            <person name="Young S."/>
            <person name="Ho-Il K."/>
            <person name="Hahn J.H."/>
            <person name="Sangsakoo G."/>
            <person name="Vanavichit A."/>
            <person name="de Mattos Luiz.A.T."/>
            <person name="Zimmer P.D."/>
            <person name="Malone G."/>
            <person name="Dellagostin O."/>
            <person name="de Oliveira A.C."/>
            <person name="Bevan M."/>
            <person name="Bancroft I."/>
            <person name="Minx P."/>
            <person name="Cordum H."/>
            <person name="Wilson R."/>
            <person name="Cheng Z."/>
            <person name="Jin W."/>
            <person name="Jiang J."/>
            <person name="Leong S.A."/>
            <person name="Iwama H."/>
            <person name="Gojobori T."/>
            <person name="Itoh T."/>
            <person name="Niimura Y."/>
            <person name="Fujii Y."/>
            <person name="Habara T."/>
            <person name="Sakai H."/>
            <person name="Sato Y."/>
            <person name="Wilson G."/>
            <person name="Kumar K."/>
            <person name="McCouch S."/>
            <person name="Juretic N."/>
            <person name="Hoen D."/>
            <person name="Wright S."/>
            <person name="Bruskiewich R."/>
            <person name="Bureau T."/>
            <person name="Miyao A."/>
            <person name="Hirochika H."/>
            <person name="Nishikawa T."/>
            <person name="Kadowaki K."/>
            <person name="Sugiura M."/>
            <person name="Burr B."/>
            <person name="Sasaki T."/>
        </authorList>
    </citation>
    <scope>NUCLEOTIDE SEQUENCE [LARGE SCALE GENOMIC DNA]</scope>
    <source>
        <strain evidence="3">cv. Nipponbare</strain>
    </source>
</reference>
<evidence type="ECO:0000256" key="1">
    <source>
        <dbReference type="SAM" id="MobiDB-lite"/>
    </source>
</evidence>
<sequence length="144" mass="14772">MATTAAGSGGGCVGSGGGGGGGGGSCGKRWWGAAVAVGSGSSSSKHEARPRKKKEARSGELPGYAGARTPNLHTSSSAATSSPAQSLWMGIRSNREIRFGFSVFLKIRSSKSQDRSVSNKTQDRTNRSSVSSVRSQTELTVTYV</sequence>
<evidence type="ECO:0000313" key="2">
    <source>
        <dbReference type="EMBL" id="BAD19639.1"/>
    </source>
</evidence>
<evidence type="ECO:0000313" key="3">
    <source>
        <dbReference type="Proteomes" id="UP000000763"/>
    </source>
</evidence>